<dbReference type="InterPro" id="IPR011041">
    <property type="entry name" value="Quinoprot_gluc/sorb_DH_b-prop"/>
</dbReference>
<dbReference type="EMBL" id="FNSN01000003">
    <property type="protein sequence ID" value="SEC25314.1"/>
    <property type="molecule type" value="Genomic_DNA"/>
</dbReference>
<protein>
    <submittedName>
        <fullName evidence="3">Glucose/arabinose dehydrogenase, beta-propeller fold</fullName>
    </submittedName>
</protein>
<accession>A0A1H4R0Q5</accession>
<reference evidence="3 4" key="1">
    <citation type="submission" date="2016-10" db="EMBL/GenBank/DDBJ databases">
        <authorList>
            <person name="de Groot N.N."/>
        </authorList>
    </citation>
    <scope>NUCLEOTIDE SEQUENCE [LARGE SCALE GENOMIC DNA]</scope>
    <source>
        <strain evidence="3 4">DSM 10495</strain>
    </source>
</reference>
<proteinExistence type="predicted"/>
<evidence type="ECO:0000313" key="4">
    <source>
        <dbReference type="Proteomes" id="UP000182652"/>
    </source>
</evidence>
<dbReference type="InterPro" id="IPR012938">
    <property type="entry name" value="Glc/Sorbosone_DH"/>
</dbReference>
<dbReference type="AlphaFoldDB" id="A0A1H4R0Q5"/>
<dbReference type="InterPro" id="IPR006311">
    <property type="entry name" value="TAT_signal"/>
</dbReference>
<sequence length="374" mass="38551">MGEEPTRRGALAAGALLAAGFLTSCTSGPGGGTGATATSGPAPSGPAPSGPASSLAPEDVVTGLSAPWDLVFLDGSALVSERDSGRIVEIVREGDGPARTRAVGTVPGVTHVGEGGLLGLAVGAGRTLYAFSTAKDGNRLQRFPLTGAAGSFGLGRAETILSGIPAARFHHGGRIAFGPDGMLYAGVGDAQEPDKAQDVRSVQGKILRLAPDGTVPADNPFPGSLTYSYGHRNVQGLAWTPDGRLFASEFGQNTWDELNEIVPGGNYGWPLAEGIAHRSGLRDPVQQWVPSEASPSGLAFLDGAFYLANLKGQSLRRVPLADPGRSEVLLRGDLGRLRTVVPAPDGSLWILTNNTDGRGSPRAGDDRVVRLPLR</sequence>
<feature type="region of interest" description="Disordered" evidence="1">
    <location>
        <begin position="27"/>
        <end position="58"/>
    </location>
</feature>
<dbReference type="SUPFAM" id="SSF50952">
    <property type="entry name" value="Soluble quinoprotein glucose dehydrogenase"/>
    <property type="match status" value="1"/>
</dbReference>
<dbReference type="PANTHER" id="PTHR19328">
    <property type="entry name" value="HEDGEHOG-INTERACTING PROTEIN"/>
    <property type="match status" value="1"/>
</dbReference>
<dbReference type="Pfam" id="PF07995">
    <property type="entry name" value="GSDH"/>
    <property type="match status" value="1"/>
</dbReference>
<evidence type="ECO:0000259" key="2">
    <source>
        <dbReference type="Pfam" id="PF07995"/>
    </source>
</evidence>
<feature type="domain" description="Glucose/Sorbosone dehydrogenase" evidence="2">
    <location>
        <begin position="64"/>
        <end position="358"/>
    </location>
</feature>
<evidence type="ECO:0000313" key="3">
    <source>
        <dbReference type="EMBL" id="SEC25314.1"/>
    </source>
</evidence>
<dbReference type="InterPro" id="IPR011042">
    <property type="entry name" value="6-blade_b-propeller_TolB-like"/>
</dbReference>
<dbReference type="RefSeq" id="WP_066215575.1">
    <property type="nucleotide sequence ID" value="NZ_FNSN01000003.1"/>
</dbReference>
<dbReference type="PROSITE" id="PS51318">
    <property type="entry name" value="TAT"/>
    <property type="match status" value="1"/>
</dbReference>
<name>A0A1H4R0Q5_9MICC</name>
<gene>
    <name evidence="3" type="ORF">SAMN04489745_2435</name>
</gene>
<dbReference type="STRING" id="156980.SAMN04489745_2435"/>
<dbReference type="PROSITE" id="PS51257">
    <property type="entry name" value="PROKAR_LIPOPROTEIN"/>
    <property type="match status" value="1"/>
</dbReference>
<evidence type="ECO:0000256" key="1">
    <source>
        <dbReference type="SAM" id="MobiDB-lite"/>
    </source>
</evidence>
<organism evidence="3 4">
    <name type="scientific">Arthrobacter woluwensis</name>
    <dbReference type="NCBI Taxonomy" id="156980"/>
    <lineage>
        <taxon>Bacteria</taxon>
        <taxon>Bacillati</taxon>
        <taxon>Actinomycetota</taxon>
        <taxon>Actinomycetes</taxon>
        <taxon>Micrococcales</taxon>
        <taxon>Micrococcaceae</taxon>
        <taxon>Arthrobacter</taxon>
    </lineage>
</organism>
<keyword evidence="4" id="KW-1185">Reference proteome</keyword>
<dbReference type="Proteomes" id="UP000182652">
    <property type="component" value="Unassembled WGS sequence"/>
</dbReference>
<dbReference type="PANTHER" id="PTHR19328:SF13">
    <property type="entry name" value="HIPL1 PROTEIN"/>
    <property type="match status" value="1"/>
</dbReference>
<dbReference type="Gene3D" id="2.120.10.30">
    <property type="entry name" value="TolB, C-terminal domain"/>
    <property type="match status" value="1"/>
</dbReference>